<dbReference type="AlphaFoldDB" id="A0AA40X0A2"/>
<proteinExistence type="predicted"/>
<protein>
    <submittedName>
        <fullName evidence="1">Uncharacterized protein</fullName>
    </submittedName>
</protein>
<accession>A0AA40X0A2</accession>
<evidence type="ECO:0000313" key="1">
    <source>
        <dbReference type="EMBL" id="MBF6636188.1"/>
    </source>
</evidence>
<reference evidence="1" key="1">
    <citation type="submission" date="2020-11" db="EMBL/GenBank/DDBJ databases">
        <authorList>
            <person name="Lee S.D."/>
        </authorList>
    </citation>
    <scope>NUCLEOTIDE SEQUENCE</scope>
    <source>
        <strain evidence="1">SAP-2</strain>
    </source>
</reference>
<evidence type="ECO:0000313" key="2">
    <source>
        <dbReference type="Proteomes" id="UP000705283"/>
    </source>
</evidence>
<sequence length="263" mass="28241">MTTINLGVSLPGVGYPHIADFQVEEIFAGLPFKDGLMGAYFLSNKTVSPLINYADMSRPLTRVGSPTVGAKYTTLDHQNYYDTGLPSSPTLAIMAVSMPSSAANFQGGVVVSNYLKDSSTGNIGRGDTLIAGVENGKPRITQYGDFAQASIPYGRLAPDLPTDKMVVTYGIVKPEKTNFVGVACYIPSTDSRVSNFSGATLTGSRHVETEHTLRIGTTISETEFTASSTVSVVLIYSQDPGGANALENMRWLKNTFGVRFELW</sequence>
<dbReference type="Proteomes" id="UP000705283">
    <property type="component" value="Unassembled WGS sequence"/>
</dbReference>
<gene>
    <name evidence="1" type="ORF">ITX54_05855</name>
</gene>
<dbReference type="RefSeq" id="WP_194977648.1">
    <property type="nucleotide sequence ID" value="NZ_JADMKS010000002.1"/>
</dbReference>
<name>A0AA40X0A2_9GAMM</name>
<dbReference type="EMBL" id="JADMKS010000002">
    <property type="protein sequence ID" value="MBF6636188.1"/>
    <property type="molecule type" value="Genomic_DNA"/>
</dbReference>
<reference evidence="1" key="2">
    <citation type="submission" date="2022-09" db="EMBL/GenBank/DDBJ databases">
        <title>Rouxiella aceris sp. nov., isolated from tree sap and emended description of the genus Rhouxiella.</title>
        <authorList>
            <person name="Kim I.S."/>
        </authorList>
    </citation>
    <scope>NUCLEOTIDE SEQUENCE</scope>
    <source>
        <strain evidence="1">SAP-2</strain>
    </source>
</reference>
<comment type="caution">
    <text evidence="1">The sequence shown here is derived from an EMBL/GenBank/DDBJ whole genome shotgun (WGS) entry which is preliminary data.</text>
</comment>
<organism evidence="1 2">
    <name type="scientific">Rouxiella silvae</name>
    <dbReference type="NCBI Taxonomy" id="1646373"/>
    <lineage>
        <taxon>Bacteria</taxon>
        <taxon>Pseudomonadati</taxon>
        <taxon>Pseudomonadota</taxon>
        <taxon>Gammaproteobacteria</taxon>
        <taxon>Enterobacterales</taxon>
        <taxon>Yersiniaceae</taxon>
        <taxon>Rouxiella</taxon>
    </lineage>
</organism>